<evidence type="ECO:0000256" key="2">
    <source>
        <dbReference type="SAM" id="Phobius"/>
    </source>
</evidence>
<evidence type="ECO:0008006" key="5">
    <source>
        <dbReference type="Google" id="ProtNLM"/>
    </source>
</evidence>
<evidence type="ECO:0000313" key="4">
    <source>
        <dbReference type="Proteomes" id="UP000026961"/>
    </source>
</evidence>
<feature type="region of interest" description="Disordered" evidence="1">
    <location>
        <begin position="64"/>
        <end position="117"/>
    </location>
</feature>
<reference evidence="3" key="1">
    <citation type="submission" date="2015-04" db="UniProtKB">
        <authorList>
            <consortium name="EnsemblPlants"/>
        </authorList>
    </citation>
    <scope>IDENTIFICATION</scope>
</reference>
<proteinExistence type="predicted"/>
<keyword evidence="2" id="KW-0472">Membrane</keyword>
<dbReference type="Gramene" id="OGLUM08G07210.1">
    <property type="protein sequence ID" value="OGLUM08G07210.1"/>
    <property type="gene ID" value="OGLUM08G07210"/>
</dbReference>
<keyword evidence="4" id="KW-1185">Reference proteome</keyword>
<dbReference type="Proteomes" id="UP000026961">
    <property type="component" value="Chromosome 8"/>
</dbReference>
<dbReference type="HOGENOM" id="CLU_092211_0_0_1"/>
<evidence type="ECO:0000313" key="3">
    <source>
        <dbReference type="EnsemblPlants" id="OGLUM08G07210.1"/>
    </source>
</evidence>
<keyword evidence="2" id="KW-0812">Transmembrane</keyword>
<keyword evidence="2" id="KW-1133">Transmembrane helix</keyword>
<evidence type="ECO:0000256" key="1">
    <source>
        <dbReference type="SAM" id="MobiDB-lite"/>
    </source>
</evidence>
<name>A0A0E0ASF8_9ORYZ</name>
<dbReference type="EnsemblPlants" id="OGLUM08G07210.1">
    <property type="protein sequence ID" value="OGLUM08G07210.1"/>
    <property type="gene ID" value="OGLUM08G07210"/>
</dbReference>
<sequence length="250" mass="26605">MPLGPHISSPSLFLSFSLLSLFSWSWLARLRRRCPERAAYSAPAAEALLLVEVLWSCGGGRVGAGAVRPRRHRRGSGRGGAITGASRRAVRPVRRSEAGSGSSSRPTRKRKNVGVVEDSGSGVGEVWLEDGATVEEAAWRTATASGDADDEQAAEQGHGRRREEPPENRARRAGVLHHHGHEHGVEGEAFDGTIASSSGRPCSHRPVVPDRAVVRVLVWRAVRVTGGGGGALQQLGQINNDITINQSGKS</sequence>
<dbReference type="AlphaFoldDB" id="A0A0E0ASF8"/>
<feature type="region of interest" description="Disordered" evidence="1">
    <location>
        <begin position="141"/>
        <end position="170"/>
    </location>
</feature>
<accession>A0A0E0ASF8</accession>
<feature type="compositionally biased region" description="Basic and acidic residues" evidence="1">
    <location>
        <begin position="157"/>
        <end position="170"/>
    </location>
</feature>
<organism evidence="3">
    <name type="scientific">Oryza glumipatula</name>
    <dbReference type="NCBI Taxonomy" id="40148"/>
    <lineage>
        <taxon>Eukaryota</taxon>
        <taxon>Viridiplantae</taxon>
        <taxon>Streptophyta</taxon>
        <taxon>Embryophyta</taxon>
        <taxon>Tracheophyta</taxon>
        <taxon>Spermatophyta</taxon>
        <taxon>Magnoliopsida</taxon>
        <taxon>Liliopsida</taxon>
        <taxon>Poales</taxon>
        <taxon>Poaceae</taxon>
        <taxon>BOP clade</taxon>
        <taxon>Oryzoideae</taxon>
        <taxon>Oryzeae</taxon>
        <taxon>Oryzinae</taxon>
        <taxon>Oryza</taxon>
    </lineage>
</organism>
<reference evidence="3" key="2">
    <citation type="submission" date="2018-05" db="EMBL/GenBank/DDBJ databases">
        <title>OgluRS3 (Oryza glumaepatula Reference Sequence Version 3).</title>
        <authorList>
            <person name="Zhang J."/>
            <person name="Kudrna D."/>
            <person name="Lee S."/>
            <person name="Talag J."/>
            <person name="Welchert J."/>
            <person name="Wing R.A."/>
        </authorList>
    </citation>
    <scope>NUCLEOTIDE SEQUENCE [LARGE SCALE GENOMIC DNA]</scope>
</reference>
<protein>
    <recommendedName>
        <fullName evidence="5">DUF834 domain-containing protein</fullName>
    </recommendedName>
</protein>
<feature type="transmembrane region" description="Helical" evidence="2">
    <location>
        <begin position="12"/>
        <end position="28"/>
    </location>
</feature>